<organism evidence="2 3">
    <name type="scientific">Oryzias melastigma</name>
    <name type="common">Marine medaka</name>
    <dbReference type="NCBI Taxonomy" id="30732"/>
    <lineage>
        <taxon>Eukaryota</taxon>
        <taxon>Metazoa</taxon>
        <taxon>Chordata</taxon>
        <taxon>Craniata</taxon>
        <taxon>Vertebrata</taxon>
        <taxon>Euteleostomi</taxon>
        <taxon>Actinopterygii</taxon>
        <taxon>Neopterygii</taxon>
        <taxon>Teleostei</taxon>
        <taxon>Neoteleostei</taxon>
        <taxon>Acanthomorphata</taxon>
        <taxon>Ovalentaria</taxon>
        <taxon>Atherinomorphae</taxon>
        <taxon>Beloniformes</taxon>
        <taxon>Adrianichthyidae</taxon>
        <taxon>Oryziinae</taxon>
        <taxon>Oryzias</taxon>
    </lineage>
</organism>
<name>A0A834KZE0_ORYME</name>
<feature type="compositionally biased region" description="Polar residues" evidence="1">
    <location>
        <begin position="1"/>
        <end position="11"/>
    </location>
</feature>
<feature type="region of interest" description="Disordered" evidence="1">
    <location>
        <begin position="1"/>
        <end position="31"/>
    </location>
</feature>
<dbReference type="Proteomes" id="UP000646548">
    <property type="component" value="Unassembled WGS sequence"/>
</dbReference>
<accession>A0A834KZE0</accession>
<dbReference type="AlphaFoldDB" id="A0A834KZE0"/>
<evidence type="ECO:0000313" key="3">
    <source>
        <dbReference type="Proteomes" id="UP000646548"/>
    </source>
</evidence>
<protein>
    <submittedName>
        <fullName evidence="2">Uncharacterized protein</fullName>
    </submittedName>
</protein>
<evidence type="ECO:0000313" key="2">
    <source>
        <dbReference type="EMBL" id="KAF6737722.1"/>
    </source>
</evidence>
<dbReference type="EMBL" id="WKFB01000049">
    <property type="protein sequence ID" value="KAF6737722.1"/>
    <property type="molecule type" value="Genomic_DNA"/>
</dbReference>
<gene>
    <name evidence="2" type="ORF">FQA47_021232</name>
</gene>
<evidence type="ECO:0000256" key="1">
    <source>
        <dbReference type="SAM" id="MobiDB-lite"/>
    </source>
</evidence>
<proteinExistence type="predicted"/>
<reference evidence="2" key="1">
    <citation type="journal article" name="BMC Genomics">
        <title>Long-read sequencing and de novo genome assembly of marine medaka (Oryzias melastigma).</title>
        <authorList>
            <person name="Liang P."/>
            <person name="Saqib H.S.A."/>
            <person name="Ni X."/>
            <person name="Shen Y."/>
        </authorList>
    </citation>
    <scope>NUCLEOTIDE SEQUENCE</scope>
    <source>
        <strain evidence="2">Bigg-433</strain>
    </source>
</reference>
<sequence length="136" mass="14533">MGTFMSAQPGSVETAWDKDGRGKRKPTTSRCHAGNQLTLTAVYLRLSAASRRTDRGEKGGSTGEAPLFPVTLLNKSASVRSGSSSTTFRTGGFAITCRLDTDKEQSRLRVRLAADAEVTTSQCLLHGLLAQTEQQG</sequence>
<comment type="caution">
    <text evidence="2">The sequence shown here is derived from an EMBL/GenBank/DDBJ whole genome shotgun (WGS) entry which is preliminary data.</text>
</comment>